<dbReference type="SMART" id="SM01130">
    <property type="entry name" value="DHDPS"/>
    <property type="match status" value="1"/>
</dbReference>
<dbReference type="SUPFAM" id="SSF51569">
    <property type="entry name" value="Aldolase"/>
    <property type="match status" value="1"/>
</dbReference>
<dbReference type="CDD" id="cd00408">
    <property type="entry name" value="DHDPS-like"/>
    <property type="match status" value="1"/>
</dbReference>
<dbReference type="PIRSF" id="PIRSF001365">
    <property type="entry name" value="DHDPS"/>
    <property type="match status" value="1"/>
</dbReference>
<dbReference type="PANTHER" id="PTHR12128:SF66">
    <property type="entry name" value="4-HYDROXY-2-OXOGLUTARATE ALDOLASE, MITOCHONDRIAL"/>
    <property type="match status" value="1"/>
</dbReference>
<feature type="binding site" evidence="5">
    <location>
        <position position="46"/>
    </location>
    <ligand>
        <name>pyruvate</name>
        <dbReference type="ChEBI" id="CHEBI:15361"/>
    </ligand>
</feature>
<name>A0A3S3MAP2_9MICO</name>
<evidence type="ECO:0000256" key="2">
    <source>
        <dbReference type="ARBA" id="ARBA00023239"/>
    </source>
</evidence>
<protein>
    <submittedName>
        <fullName evidence="6">Dihydrodipicolinate synthase family protein</fullName>
    </submittedName>
</protein>
<evidence type="ECO:0000256" key="5">
    <source>
        <dbReference type="PIRSR" id="PIRSR001365-2"/>
    </source>
</evidence>
<feature type="active site" description="Schiff-base intermediate with substrate" evidence="4">
    <location>
        <position position="163"/>
    </location>
</feature>
<accession>A0A3S3MAP2</accession>
<dbReference type="OrthoDB" id="3175637at2"/>
<dbReference type="Pfam" id="PF00701">
    <property type="entry name" value="DHDPS"/>
    <property type="match status" value="1"/>
</dbReference>
<keyword evidence="2 3" id="KW-0456">Lyase</keyword>
<comment type="caution">
    <text evidence="6">The sequence shown here is derived from an EMBL/GenBank/DDBJ whole genome shotgun (WGS) entry which is preliminary data.</text>
</comment>
<dbReference type="PANTHER" id="PTHR12128">
    <property type="entry name" value="DIHYDRODIPICOLINATE SYNTHASE"/>
    <property type="match status" value="1"/>
</dbReference>
<evidence type="ECO:0000256" key="4">
    <source>
        <dbReference type="PIRSR" id="PIRSR001365-1"/>
    </source>
</evidence>
<gene>
    <name evidence="6" type="ORF">D8Y23_12995</name>
</gene>
<dbReference type="PRINTS" id="PR00146">
    <property type="entry name" value="DHPICSNTHASE"/>
</dbReference>
<evidence type="ECO:0000256" key="1">
    <source>
        <dbReference type="ARBA" id="ARBA00007592"/>
    </source>
</evidence>
<sequence>MSRRDIVTAIPTSFRRDGALDVEGSREIFRYVARSGNEGAFVLGTTGEFPAVDDEEFRTLVSMAVEELSGHLRVIAHVGQPSAYEAVRRVRTARDLGVTEFAALTPYYLPAADEAVYDYFAQVADAVGDGSLYVYVYPKRSGIPVSPALLARLAELPAVVGAKVSELSLAELAAYRAVVPEDFVLYTGADRELVAAGESGAQGVVSGVSSVLPKPFRELARAADAGDEDALARAQAAVDDIVAVIGGDMARMKAAYRIMGVADGVCRMALVEPDGATITEIERVVATYR</sequence>
<dbReference type="RefSeq" id="WP_128218545.1">
    <property type="nucleotide sequence ID" value="NZ_RBZY01000051.1"/>
</dbReference>
<comment type="similarity">
    <text evidence="1 3">Belongs to the DapA family.</text>
</comment>
<proteinExistence type="inferred from homology"/>
<evidence type="ECO:0000313" key="7">
    <source>
        <dbReference type="Proteomes" id="UP000285970"/>
    </source>
</evidence>
<evidence type="ECO:0000313" key="6">
    <source>
        <dbReference type="EMBL" id="RWR16682.1"/>
    </source>
</evidence>
<organism evidence="6 7">
    <name type="scientific">Microbacterium enclense</name>
    <dbReference type="NCBI Taxonomy" id="993073"/>
    <lineage>
        <taxon>Bacteria</taxon>
        <taxon>Bacillati</taxon>
        <taxon>Actinomycetota</taxon>
        <taxon>Actinomycetes</taxon>
        <taxon>Micrococcales</taxon>
        <taxon>Microbacteriaceae</taxon>
        <taxon>Microbacterium</taxon>
    </lineage>
</organism>
<feature type="binding site" evidence="5">
    <location>
        <position position="205"/>
    </location>
    <ligand>
        <name>pyruvate</name>
        <dbReference type="ChEBI" id="CHEBI:15361"/>
    </ligand>
</feature>
<dbReference type="Proteomes" id="UP000285970">
    <property type="component" value="Unassembled WGS sequence"/>
</dbReference>
<dbReference type="InterPro" id="IPR013785">
    <property type="entry name" value="Aldolase_TIM"/>
</dbReference>
<dbReference type="GO" id="GO:0008840">
    <property type="term" value="F:4-hydroxy-tetrahydrodipicolinate synthase activity"/>
    <property type="evidence" value="ECO:0007669"/>
    <property type="project" value="TreeGrafter"/>
</dbReference>
<dbReference type="InterPro" id="IPR002220">
    <property type="entry name" value="DapA-like"/>
</dbReference>
<reference evidence="6 7" key="1">
    <citation type="journal article" date="2018" name="Front. Microbiol.">
        <title>Novel Insights Into Bacterial Dimethylsulfoniopropionate Catabolism in the East China Sea.</title>
        <authorList>
            <person name="Liu J."/>
            <person name="Liu J."/>
            <person name="Zhang S.H."/>
            <person name="Liang J."/>
            <person name="Lin H."/>
            <person name="Song D."/>
            <person name="Yang G.P."/>
            <person name="Todd J.D."/>
            <person name="Zhang X.H."/>
        </authorList>
    </citation>
    <scope>NUCLEOTIDE SEQUENCE [LARGE SCALE GENOMIC DNA]</scope>
    <source>
        <strain evidence="6 7">ZYFD042</strain>
    </source>
</reference>
<dbReference type="EMBL" id="RBZY01000051">
    <property type="protein sequence ID" value="RWR16682.1"/>
    <property type="molecule type" value="Genomic_DNA"/>
</dbReference>
<feature type="active site" description="Proton donor/acceptor" evidence="4">
    <location>
        <position position="135"/>
    </location>
</feature>
<evidence type="ECO:0000256" key="3">
    <source>
        <dbReference type="PIRNR" id="PIRNR001365"/>
    </source>
</evidence>
<dbReference type="AlphaFoldDB" id="A0A3S3MAP2"/>
<dbReference type="Gene3D" id="3.20.20.70">
    <property type="entry name" value="Aldolase class I"/>
    <property type="match status" value="1"/>
</dbReference>